<dbReference type="GO" id="GO:0016301">
    <property type="term" value="F:kinase activity"/>
    <property type="evidence" value="ECO:0007669"/>
    <property type="project" value="UniProtKB-KW"/>
</dbReference>
<evidence type="ECO:0000256" key="3">
    <source>
        <dbReference type="ARBA" id="ARBA00022727"/>
    </source>
</evidence>
<dbReference type="CDD" id="cd06223">
    <property type="entry name" value="PRTases_typeI"/>
    <property type="match status" value="1"/>
</dbReference>
<accession>A0A9D9I039</accession>
<dbReference type="EC" id="2.7.6.1" evidence="1"/>
<dbReference type="Pfam" id="PF13793">
    <property type="entry name" value="Pribosyltran_N"/>
    <property type="match status" value="1"/>
</dbReference>
<evidence type="ECO:0000256" key="5">
    <source>
        <dbReference type="ARBA" id="ARBA00022777"/>
    </source>
</evidence>
<dbReference type="InterPro" id="IPR029099">
    <property type="entry name" value="Pribosyltran_N"/>
</dbReference>
<comment type="caution">
    <text evidence="11">The sequence shown here is derived from an EMBL/GenBank/DDBJ whole genome shotgun (WGS) entry which is preliminary data.</text>
</comment>
<feature type="domain" description="Phosphoribosyltransferase" evidence="9">
    <location>
        <begin position="196"/>
        <end position="303"/>
    </location>
</feature>
<dbReference type="AlphaFoldDB" id="A0A9D9I039"/>
<dbReference type="PANTHER" id="PTHR10210:SF32">
    <property type="entry name" value="RIBOSE-PHOSPHATE PYROPHOSPHOKINASE 2"/>
    <property type="match status" value="1"/>
</dbReference>
<dbReference type="NCBIfam" id="TIGR01251">
    <property type="entry name" value="ribP_PPkin"/>
    <property type="match status" value="1"/>
</dbReference>
<dbReference type="EMBL" id="JADIML010000073">
    <property type="protein sequence ID" value="MBO8462774.1"/>
    <property type="molecule type" value="Genomic_DNA"/>
</dbReference>
<feature type="domain" description="Ribose-phosphate pyrophosphokinase N-terminal" evidence="10">
    <location>
        <begin position="17"/>
        <end position="165"/>
    </location>
</feature>
<dbReference type="GO" id="GO:0006015">
    <property type="term" value="P:5-phosphoribose 1-diphosphate biosynthetic process"/>
    <property type="evidence" value="ECO:0007669"/>
    <property type="project" value="TreeGrafter"/>
</dbReference>
<dbReference type="NCBIfam" id="NF005299">
    <property type="entry name" value="PRK06827.1"/>
    <property type="match status" value="1"/>
</dbReference>
<dbReference type="InterPro" id="IPR005946">
    <property type="entry name" value="Rib-P_diPkinase"/>
</dbReference>
<keyword evidence="2" id="KW-0808">Transferase</keyword>
<comment type="catalytic activity">
    <reaction evidence="7">
        <text>D-ribose 5-phosphate + ATP = 5-phospho-alpha-D-ribose 1-diphosphate + AMP + H(+)</text>
        <dbReference type="Rhea" id="RHEA:15609"/>
        <dbReference type="ChEBI" id="CHEBI:15378"/>
        <dbReference type="ChEBI" id="CHEBI:30616"/>
        <dbReference type="ChEBI" id="CHEBI:58017"/>
        <dbReference type="ChEBI" id="CHEBI:78346"/>
        <dbReference type="ChEBI" id="CHEBI:456215"/>
        <dbReference type="EC" id="2.7.6.1"/>
    </reaction>
</comment>
<organism evidence="11 12">
    <name type="scientific">Candidatus Scybalomonas excrementavium</name>
    <dbReference type="NCBI Taxonomy" id="2840943"/>
    <lineage>
        <taxon>Bacteria</taxon>
        <taxon>Bacillati</taxon>
        <taxon>Bacillota</taxon>
        <taxon>Clostridia</taxon>
        <taxon>Lachnospirales</taxon>
        <taxon>Lachnospiraceae</taxon>
        <taxon>Lachnospiraceae incertae sedis</taxon>
        <taxon>Candidatus Scybalomonas</taxon>
    </lineage>
</organism>
<evidence type="ECO:0000256" key="8">
    <source>
        <dbReference type="RuleBase" id="RU004324"/>
    </source>
</evidence>
<dbReference type="PANTHER" id="PTHR10210">
    <property type="entry name" value="RIBOSE-PHOSPHATE DIPHOSPHOKINASE FAMILY MEMBER"/>
    <property type="match status" value="1"/>
</dbReference>
<evidence type="ECO:0000313" key="11">
    <source>
        <dbReference type="EMBL" id="MBO8462774.1"/>
    </source>
</evidence>
<name>A0A9D9I039_9FIRM</name>
<evidence type="ECO:0000313" key="12">
    <source>
        <dbReference type="Proteomes" id="UP000823618"/>
    </source>
</evidence>
<keyword evidence="4" id="KW-0547">Nucleotide-binding</keyword>
<keyword evidence="5" id="KW-0418">Kinase</keyword>
<dbReference type="GO" id="GO:0005737">
    <property type="term" value="C:cytoplasm"/>
    <property type="evidence" value="ECO:0007669"/>
    <property type="project" value="TreeGrafter"/>
</dbReference>
<dbReference type="Pfam" id="PF00156">
    <property type="entry name" value="Pribosyltran"/>
    <property type="match status" value="1"/>
</dbReference>
<dbReference type="SUPFAM" id="SSF53271">
    <property type="entry name" value="PRTase-like"/>
    <property type="match status" value="2"/>
</dbReference>
<evidence type="ECO:0000256" key="7">
    <source>
        <dbReference type="ARBA" id="ARBA00049535"/>
    </source>
</evidence>
<keyword evidence="6" id="KW-0067">ATP-binding</keyword>
<evidence type="ECO:0000256" key="1">
    <source>
        <dbReference type="ARBA" id="ARBA00013247"/>
    </source>
</evidence>
<evidence type="ECO:0000256" key="2">
    <source>
        <dbReference type="ARBA" id="ARBA00022679"/>
    </source>
</evidence>
<reference evidence="11" key="2">
    <citation type="journal article" date="2021" name="PeerJ">
        <title>Extensive microbial diversity within the chicken gut microbiome revealed by metagenomics and culture.</title>
        <authorList>
            <person name="Gilroy R."/>
            <person name="Ravi A."/>
            <person name="Getino M."/>
            <person name="Pursley I."/>
            <person name="Horton D.L."/>
            <person name="Alikhan N.F."/>
            <person name="Baker D."/>
            <person name="Gharbi K."/>
            <person name="Hall N."/>
            <person name="Watson M."/>
            <person name="Adriaenssens E.M."/>
            <person name="Foster-Nyarko E."/>
            <person name="Jarju S."/>
            <person name="Secka A."/>
            <person name="Antonio M."/>
            <person name="Oren A."/>
            <person name="Chaudhuri R.R."/>
            <person name="La Ragione R."/>
            <person name="Hildebrand F."/>
            <person name="Pallen M.J."/>
        </authorList>
    </citation>
    <scope>NUCLEOTIDE SEQUENCE</scope>
    <source>
        <strain evidence="11">E3-2379</strain>
    </source>
</reference>
<gene>
    <name evidence="11" type="ORF">IAC13_02445</name>
</gene>
<dbReference type="GO" id="GO:0002189">
    <property type="term" value="C:ribose phosphate diphosphokinase complex"/>
    <property type="evidence" value="ECO:0007669"/>
    <property type="project" value="TreeGrafter"/>
</dbReference>
<sequence>MPDDITFETIPVGKLGVVAMEGCRDMGKKVDAYLTQWRKERENNHEGNVAFREYVRDSYLVNAVCPRFGSGEAKAVLKESVRGSDLYILVDVLNHSIEYSLSGYKCKMSPDDHFADVKRIIGACGNKPHQVTVIMPFLYEGRQHKRSSRESLDCAMMLQELVNYGVDNIITFDAHDPRVQNAIPQHGFENVRPTYQFVKALLRSTNDLEIDSEHMMVISPDEGAMQRAIYLGSVLGVDVGTFYKRRDYTKIIDGRNPIVAHEFLGDCVEGKDVLVIDDMISSGESMIDVAKELKRRKARRVFCLSTFGLFTNGLKNFDKCYEDGIITKVITTDLTYQAPELLNRPWYESAGMSKYIAHLIDTLNHDGSISGLLDPTERISKRLEEYRLTKTIVEK</sequence>
<dbReference type="GO" id="GO:0005524">
    <property type="term" value="F:ATP binding"/>
    <property type="evidence" value="ECO:0007669"/>
    <property type="project" value="UniProtKB-KW"/>
</dbReference>
<keyword evidence="3 8" id="KW-0545">Nucleotide biosynthesis</keyword>
<dbReference type="InterPro" id="IPR029057">
    <property type="entry name" value="PRTase-like"/>
</dbReference>
<dbReference type="GO" id="GO:0004749">
    <property type="term" value="F:ribose phosphate diphosphokinase activity"/>
    <property type="evidence" value="ECO:0007669"/>
    <property type="project" value="UniProtKB-EC"/>
</dbReference>
<dbReference type="InterPro" id="IPR000836">
    <property type="entry name" value="PRTase_dom"/>
</dbReference>
<dbReference type="Gene3D" id="3.40.50.2020">
    <property type="match status" value="2"/>
</dbReference>
<proteinExistence type="inferred from homology"/>
<evidence type="ECO:0000256" key="6">
    <source>
        <dbReference type="ARBA" id="ARBA00022840"/>
    </source>
</evidence>
<dbReference type="GO" id="GO:0006164">
    <property type="term" value="P:purine nucleotide biosynthetic process"/>
    <property type="evidence" value="ECO:0007669"/>
    <property type="project" value="TreeGrafter"/>
</dbReference>
<protein>
    <recommendedName>
        <fullName evidence="1">ribose-phosphate diphosphokinase</fullName>
        <ecNumber evidence="1">2.7.6.1</ecNumber>
    </recommendedName>
</protein>
<evidence type="ECO:0000256" key="4">
    <source>
        <dbReference type="ARBA" id="ARBA00022741"/>
    </source>
</evidence>
<comment type="similarity">
    <text evidence="8">Belongs to the ribose-phosphate pyrophosphokinase family.</text>
</comment>
<reference evidence="11" key="1">
    <citation type="submission" date="2020-10" db="EMBL/GenBank/DDBJ databases">
        <authorList>
            <person name="Gilroy R."/>
        </authorList>
    </citation>
    <scope>NUCLEOTIDE SEQUENCE</scope>
    <source>
        <strain evidence="11">E3-2379</strain>
    </source>
</reference>
<evidence type="ECO:0000259" key="9">
    <source>
        <dbReference type="Pfam" id="PF00156"/>
    </source>
</evidence>
<dbReference type="GO" id="GO:0000287">
    <property type="term" value="F:magnesium ion binding"/>
    <property type="evidence" value="ECO:0007669"/>
    <property type="project" value="InterPro"/>
</dbReference>
<evidence type="ECO:0000259" key="10">
    <source>
        <dbReference type="Pfam" id="PF13793"/>
    </source>
</evidence>
<dbReference type="Proteomes" id="UP000823618">
    <property type="component" value="Unassembled WGS sequence"/>
</dbReference>